<keyword evidence="1" id="KW-1133">Transmembrane helix</keyword>
<gene>
    <name evidence="2" type="ORF">AWM68_03000</name>
</gene>
<proteinExistence type="predicted"/>
<sequence length="107" mass="12384">MNDPYPEFIYLRPIFIAFIIILFIVLAAISIQRKNKFLNHFSFYSITLICLIIPTITLTASGYIVDDYNLGGDEISFYMWMAIVGLSVFNTFVFLIKDGREKEAINR</sequence>
<keyword evidence="1" id="KW-0472">Membrane</keyword>
<accession>A0A165P7K9</accession>
<evidence type="ECO:0000313" key="3">
    <source>
        <dbReference type="Proteomes" id="UP000076567"/>
    </source>
</evidence>
<keyword evidence="3" id="KW-1185">Reference proteome</keyword>
<dbReference type="EMBL" id="LRFC01000001">
    <property type="protein sequence ID" value="KZE69250.1"/>
    <property type="molecule type" value="Genomic_DNA"/>
</dbReference>
<keyword evidence="1" id="KW-0812">Transmembrane</keyword>
<dbReference type="RefSeq" id="WP_066236687.1">
    <property type="nucleotide sequence ID" value="NZ_LRFC01000001.1"/>
</dbReference>
<feature type="transmembrane region" description="Helical" evidence="1">
    <location>
        <begin position="43"/>
        <end position="65"/>
    </location>
</feature>
<feature type="transmembrane region" description="Helical" evidence="1">
    <location>
        <begin position="77"/>
        <end position="96"/>
    </location>
</feature>
<reference evidence="3" key="1">
    <citation type="submission" date="2016-01" db="EMBL/GenBank/DDBJ databases">
        <title>Draft genome of Chromobacterium sp. F49.</title>
        <authorList>
            <person name="Hong K.W."/>
        </authorList>
    </citation>
    <scope>NUCLEOTIDE SEQUENCE [LARGE SCALE GENOMIC DNA]</scope>
    <source>
        <strain evidence="3">P7IIIA</strain>
    </source>
</reference>
<dbReference type="Proteomes" id="UP000076567">
    <property type="component" value="Unassembled WGS sequence"/>
</dbReference>
<comment type="caution">
    <text evidence="2">The sequence shown here is derived from an EMBL/GenBank/DDBJ whole genome shotgun (WGS) entry which is preliminary data.</text>
</comment>
<name>A0A165P7K9_9BACL</name>
<dbReference type="AlphaFoldDB" id="A0A165P7K9"/>
<feature type="transmembrane region" description="Helical" evidence="1">
    <location>
        <begin position="12"/>
        <end position="31"/>
    </location>
</feature>
<evidence type="ECO:0000313" key="2">
    <source>
        <dbReference type="EMBL" id="KZE69250.1"/>
    </source>
</evidence>
<protein>
    <submittedName>
        <fullName evidence="2">Uncharacterized protein</fullName>
    </submittedName>
</protein>
<evidence type="ECO:0000256" key="1">
    <source>
        <dbReference type="SAM" id="Phobius"/>
    </source>
</evidence>
<dbReference type="OrthoDB" id="2902278at2"/>
<organism evidence="2 3">
    <name type="scientific">Fictibacillus phosphorivorans</name>
    <dbReference type="NCBI Taxonomy" id="1221500"/>
    <lineage>
        <taxon>Bacteria</taxon>
        <taxon>Bacillati</taxon>
        <taxon>Bacillota</taxon>
        <taxon>Bacilli</taxon>
        <taxon>Bacillales</taxon>
        <taxon>Fictibacillaceae</taxon>
        <taxon>Fictibacillus</taxon>
    </lineage>
</organism>